<comment type="caution">
    <text evidence="1">The sequence shown here is derived from an EMBL/GenBank/DDBJ whole genome shotgun (WGS) entry which is preliminary data.</text>
</comment>
<dbReference type="AlphaFoldDB" id="A0ABD1MAH1"/>
<sequence length="80" mass="8568">MSDIAMLVAEEYERRVKHYKKGERGVGPAATATASASAVRVADLKFNLLSSLPLKDKILNSLSQPKTQFAIAASNSVFSA</sequence>
<dbReference type="PANTHER" id="PTHR36067:SF1">
    <property type="entry name" value="EXPRESSED PROTEIN"/>
    <property type="match status" value="1"/>
</dbReference>
<accession>A0ABD1MAH1</accession>
<organism evidence="1 2">
    <name type="scientific">Flemingia macrophylla</name>
    <dbReference type="NCBI Taxonomy" id="520843"/>
    <lineage>
        <taxon>Eukaryota</taxon>
        <taxon>Viridiplantae</taxon>
        <taxon>Streptophyta</taxon>
        <taxon>Embryophyta</taxon>
        <taxon>Tracheophyta</taxon>
        <taxon>Spermatophyta</taxon>
        <taxon>Magnoliopsida</taxon>
        <taxon>eudicotyledons</taxon>
        <taxon>Gunneridae</taxon>
        <taxon>Pentapetalae</taxon>
        <taxon>rosids</taxon>
        <taxon>fabids</taxon>
        <taxon>Fabales</taxon>
        <taxon>Fabaceae</taxon>
        <taxon>Papilionoideae</taxon>
        <taxon>50 kb inversion clade</taxon>
        <taxon>NPAAA clade</taxon>
        <taxon>indigoferoid/millettioid clade</taxon>
        <taxon>Phaseoleae</taxon>
        <taxon>Flemingia</taxon>
    </lineage>
</organism>
<reference evidence="1 2" key="1">
    <citation type="submission" date="2024-08" db="EMBL/GenBank/DDBJ databases">
        <title>Insights into the chromosomal genome structure of Flemingia macrophylla.</title>
        <authorList>
            <person name="Ding Y."/>
            <person name="Zhao Y."/>
            <person name="Bi W."/>
            <person name="Wu M."/>
            <person name="Zhao G."/>
            <person name="Gong Y."/>
            <person name="Li W."/>
            <person name="Zhang P."/>
        </authorList>
    </citation>
    <scope>NUCLEOTIDE SEQUENCE [LARGE SCALE GENOMIC DNA]</scope>
    <source>
        <strain evidence="1">DYQJB</strain>
        <tissue evidence="1">Leaf</tissue>
    </source>
</reference>
<dbReference type="Proteomes" id="UP001603857">
    <property type="component" value="Unassembled WGS sequence"/>
</dbReference>
<name>A0ABD1MAH1_9FABA</name>
<dbReference type="EMBL" id="JBGMDY010000005">
    <property type="protein sequence ID" value="KAL2332799.1"/>
    <property type="molecule type" value="Genomic_DNA"/>
</dbReference>
<evidence type="ECO:0000313" key="2">
    <source>
        <dbReference type="Proteomes" id="UP001603857"/>
    </source>
</evidence>
<protein>
    <submittedName>
        <fullName evidence="1">Uncharacterized protein</fullName>
    </submittedName>
</protein>
<gene>
    <name evidence="1" type="ORF">Fmac_014012</name>
</gene>
<proteinExistence type="predicted"/>
<dbReference type="PANTHER" id="PTHR36067">
    <property type="entry name" value="EXPRESSED PROTEIN"/>
    <property type="match status" value="1"/>
</dbReference>
<evidence type="ECO:0000313" key="1">
    <source>
        <dbReference type="EMBL" id="KAL2332799.1"/>
    </source>
</evidence>
<keyword evidence="2" id="KW-1185">Reference proteome</keyword>